<dbReference type="PANTHER" id="PTHR24209">
    <property type="entry name" value="PROTEIN DA1-RELATED 2"/>
    <property type="match status" value="1"/>
</dbReference>
<evidence type="ECO:0000256" key="4">
    <source>
        <dbReference type="SAM" id="MobiDB-lite"/>
    </source>
</evidence>
<dbReference type="InterPro" id="IPR022087">
    <property type="entry name" value="DA1-like_dom"/>
</dbReference>
<feature type="compositionally biased region" description="Basic and acidic residues" evidence="4">
    <location>
        <begin position="119"/>
        <end position="134"/>
    </location>
</feature>
<evidence type="ECO:0000256" key="3">
    <source>
        <dbReference type="PROSITE-ProRule" id="PRU00125"/>
    </source>
</evidence>
<reference evidence="6 7" key="1">
    <citation type="submission" date="2024-06" db="EMBL/GenBank/DDBJ databases">
        <authorList>
            <person name="Kraege A."/>
            <person name="Thomma B."/>
        </authorList>
    </citation>
    <scope>NUCLEOTIDE SEQUENCE [LARGE SCALE GENOMIC DNA]</scope>
</reference>
<evidence type="ECO:0000259" key="5">
    <source>
        <dbReference type="PROSITE" id="PS50023"/>
    </source>
</evidence>
<dbReference type="PROSITE" id="PS00478">
    <property type="entry name" value="LIM_DOMAIN_1"/>
    <property type="match status" value="1"/>
</dbReference>
<dbReference type="PANTHER" id="PTHR24209:SF7">
    <property type="entry name" value="PROTEIN DA1-RELATED 2"/>
    <property type="match status" value="1"/>
</dbReference>
<dbReference type="Proteomes" id="UP001497392">
    <property type="component" value="Unassembled WGS sequence"/>
</dbReference>
<dbReference type="SMART" id="SM00132">
    <property type="entry name" value="LIM"/>
    <property type="match status" value="1"/>
</dbReference>
<sequence length="503" mass="55494">MYQDRQGYDEDAALAAALAGSQLEAQQRHLPQGQSIIAQEDEAFARAIQESLNLEHQNTPLASSGSVLPAQRPSHSARAGPDTKEDERLARQLQQELNIDSSAGALDSRTQADLALARRLQDEASRESSRRDQHPSSGRAPGQCEECGSSTRWQHFVEFQGRRWHARCFKCSLCGIQIGPRSVWADPSQPHVPYCSNVCMATVHNPCSVCGAPLTGTYGVHGYFSEEHFCMSHREDGTPKCSSCQRYTPRQDGSSVKVDEDSSLCLACLDTIVIDNQDAAPLYAEVLRFYEGLGLKLPQQPPLLLVKSAELGNAASRERHPCSDRGAPGSNGAAPVMHTRGLTLSEEHRQIRTVVRQPQQGLSLLGRLMQAARPEAVDVVSHSHSEVTAILVQSGLPRLLTGSIIAHEVMHAWLRYRHVRELSLDVEEGLCQLMASLWLDSQHAAVEQVQWDERLLAYYQHQIATHPSYVYGEGFRGAHAAYLCFGLGRVVDSVCQRGRLPED</sequence>
<dbReference type="Pfam" id="PF12315">
    <property type="entry name" value="DA1-like"/>
    <property type="match status" value="2"/>
</dbReference>
<organism evidence="6 7">
    <name type="scientific">Coccomyxa viridis</name>
    <dbReference type="NCBI Taxonomy" id="1274662"/>
    <lineage>
        <taxon>Eukaryota</taxon>
        <taxon>Viridiplantae</taxon>
        <taxon>Chlorophyta</taxon>
        <taxon>core chlorophytes</taxon>
        <taxon>Trebouxiophyceae</taxon>
        <taxon>Trebouxiophyceae incertae sedis</taxon>
        <taxon>Coccomyxaceae</taxon>
        <taxon>Coccomyxa</taxon>
    </lineage>
</organism>
<feature type="region of interest" description="Disordered" evidence="4">
    <location>
        <begin position="316"/>
        <end position="335"/>
    </location>
</feature>
<feature type="region of interest" description="Disordered" evidence="4">
    <location>
        <begin position="118"/>
        <end position="144"/>
    </location>
</feature>
<dbReference type="EMBL" id="CAXHTA020000008">
    <property type="protein sequence ID" value="CAL5223337.1"/>
    <property type="molecule type" value="Genomic_DNA"/>
</dbReference>
<protein>
    <submittedName>
        <fullName evidence="6">G5838 protein</fullName>
    </submittedName>
</protein>
<name>A0ABP1G0N1_9CHLO</name>
<dbReference type="PROSITE" id="PS50023">
    <property type="entry name" value="LIM_DOMAIN_2"/>
    <property type="match status" value="1"/>
</dbReference>
<comment type="caution">
    <text evidence="6">The sequence shown here is derived from an EMBL/GenBank/DDBJ whole genome shotgun (WGS) entry which is preliminary data.</text>
</comment>
<dbReference type="InterPro" id="IPR045218">
    <property type="entry name" value="DA1-like"/>
</dbReference>
<evidence type="ECO:0000313" key="6">
    <source>
        <dbReference type="EMBL" id="CAL5223337.1"/>
    </source>
</evidence>
<proteinExistence type="predicted"/>
<evidence type="ECO:0000256" key="1">
    <source>
        <dbReference type="ARBA" id="ARBA00022723"/>
    </source>
</evidence>
<dbReference type="Gene3D" id="2.10.110.10">
    <property type="entry name" value="Cysteine Rich Protein"/>
    <property type="match status" value="1"/>
</dbReference>
<accession>A0ABP1G0N1</accession>
<evidence type="ECO:0000313" key="7">
    <source>
        <dbReference type="Proteomes" id="UP001497392"/>
    </source>
</evidence>
<keyword evidence="1 3" id="KW-0479">Metal-binding</keyword>
<evidence type="ECO:0000256" key="2">
    <source>
        <dbReference type="ARBA" id="ARBA00022833"/>
    </source>
</evidence>
<feature type="domain" description="LIM zinc-binding" evidence="5">
    <location>
        <begin position="142"/>
        <end position="206"/>
    </location>
</feature>
<keyword evidence="3" id="KW-0440">LIM domain</keyword>
<feature type="region of interest" description="Disordered" evidence="4">
    <location>
        <begin position="59"/>
        <end position="88"/>
    </location>
</feature>
<keyword evidence="2 3" id="KW-0862">Zinc</keyword>
<dbReference type="Pfam" id="PF00412">
    <property type="entry name" value="LIM"/>
    <property type="match status" value="1"/>
</dbReference>
<gene>
    <name evidence="6" type="primary">g5838</name>
    <name evidence="6" type="ORF">VP750_LOCUS4996</name>
</gene>
<dbReference type="InterPro" id="IPR001781">
    <property type="entry name" value="Znf_LIM"/>
</dbReference>
<keyword evidence="7" id="KW-1185">Reference proteome</keyword>